<evidence type="ECO:0000256" key="1">
    <source>
        <dbReference type="SAM" id="MobiDB-lite"/>
    </source>
</evidence>
<sequence>MGVHKWSRVGVGLMTVLTLIVTGCSTEGDSAQKKEESQVKAKKEEHKEELKIKDTTVSTSWETSDGKVMVHGAAEIKNTGEKPLQFDSVQLKFMGKKDHLLAKEEILAVVPRIIQPGESAYVGGTVQIKKAKSTKDLKDVAVEAEVHPAYISQMKLETESLKKTKDKKKKSTIVKGTVKNPNDKQVESVLVTTAMKDEKGKLVAVLSDYLVPGIPPAGEAKFKADDQKLPYKLTKKATQLEGYAYPVIKEEEKDQEKKK</sequence>
<proteinExistence type="predicted"/>
<dbReference type="AlphaFoldDB" id="A0A521DMT1"/>
<dbReference type="Proteomes" id="UP000315636">
    <property type="component" value="Unassembled WGS sequence"/>
</dbReference>
<evidence type="ECO:0000313" key="2">
    <source>
        <dbReference type="EMBL" id="SMO72996.1"/>
    </source>
</evidence>
<dbReference type="RefSeq" id="WP_142505712.1">
    <property type="nucleotide sequence ID" value="NZ_FXTI01000006.1"/>
</dbReference>
<reference evidence="2 3" key="1">
    <citation type="submission" date="2017-05" db="EMBL/GenBank/DDBJ databases">
        <authorList>
            <person name="Varghese N."/>
            <person name="Submissions S."/>
        </authorList>
    </citation>
    <scope>NUCLEOTIDE SEQUENCE [LARGE SCALE GENOMIC DNA]</scope>
    <source>
        <strain evidence="2 3">DSM 45474</strain>
    </source>
</reference>
<protein>
    <recommendedName>
        <fullName evidence="4">Lipoprotein</fullName>
    </recommendedName>
</protein>
<evidence type="ECO:0008006" key="4">
    <source>
        <dbReference type="Google" id="ProtNLM"/>
    </source>
</evidence>
<dbReference type="InterPro" id="IPR047676">
    <property type="entry name" value="FxLYD_dom"/>
</dbReference>
<dbReference type="NCBIfam" id="NF038353">
    <property type="entry name" value="FxLYD_dom"/>
    <property type="match status" value="1"/>
</dbReference>
<keyword evidence="3" id="KW-1185">Reference proteome</keyword>
<evidence type="ECO:0000313" key="3">
    <source>
        <dbReference type="Proteomes" id="UP000315636"/>
    </source>
</evidence>
<feature type="region of interest" description="Disordered" evidence="1">
    <location>
        <begin position="28"/>
        <end position="56"/>
    </location>
</feature>
<accession>A0A521DMT1</accession>
<feature type="compositionally biased region" description="Basic and acidic residues" evidence="1">
    <location>
        <begin position="30"/>
        <end position="54"/>
    </location>
</feature>
<name>A0A521DMT1_9BACL</name>
<dbReference type="PROSITE" id="PS51257">
    <property type="entry name" value="PROKAR_LIPOPROTEIN"/>
    <property type="match status" value="1"/>
</dbReference>
<organism evidence="2 3">
    <name type="scientific">Melghirimyces algeriensis</name>
    <dbReference type="NCBI Taxonomy" id="910412"/>
    <lineage>
        <taxon>Bacteria</taxon>
        <taxon>Bacillati</taxon>
        <taxon>Bacillota</taxon>
        <taxon>Bacilli</taxon>
        <taxon>Bacillales</taxon>
        <taxon>Thermoactinomycetaceae</taxon>
        <taxon>Melghirimyces</taxon>
    </lineage>
</organism>
<gene>
    <name evidence="2" type="ORF">SAMN06264849_106131</name>
</gene>
<dbReference type="OrthoDB" id="2988540at2"/>
<dbReference type="EMBL" id="FXTI01000006">
    <property type="protein sequence ID" value="SMO72996.1"/>
    <property type="molecule type" value="Genomic_DNA"/>
</dbReference>